<dbReference type="PANTHER" id="PTHR38011:SF11">
    <property type="entry name" value="2,5-DIAMINO-6-RIBOSYLAMINO-4(3H)-PYRIMIDINONE 5'-PHOSPHATE REDUCTASE"/>
    <property type="match status" value="1"/>
</dbReference>
<evidence type="ECO:0000313" key="3">
    <source>
        <dbReference type="Proteomes" id="UP000307768"/>
    </source>
</evidence>
<feature type="domain" description="Bacterial bifunctional deaminase-reductase C-terminal" evidence="1">
    <location>
        <begin position="3"/>
        <end position="177"/>
    </location>
</feature>
<dbReference type="EMBL" id="VDFQ02000006">
    <property type="protein sequence ID" value="KAA1419819.1"/>
    <property type="molecule type" value="Genomic_DNA"/>
</dbReference>
<gene>
    <name evidence="2" type="ORF">FE697_018105</name>
</gene>
<dbReference type="SUPFAM" id="SSF53597">
    <property type="entry name" value="Dihydrofolate reductase-like"/>
    <property type="match status" value="1"/>
</dbReference>
<protein>
    <submittedName>
        <fullName evidence="2">Dihydrofolate reductase</fullName>
    </submittedName>
</protein>
<organism evidence="2 3">
    <name type="scientific">Mumia zhuanghuii</name>
    <dbReference type="NCBI Taxonomy" id="2585211"/>
    <lineage>
        <taxon>Bacteria</taxon>
        <taxon>Bacillati</taxon>
        <taxon>Actinomycetota</taxon>
        <taxon>Actinomycetes</taxon>
        <taxon>Propionibacteriales</taxon>
        <taxon>Nocardioidaceae</taxon>
        <taxon>Mumia</taxon>
    </lineage>
</organism>
<proteinExistence type="predicted"/>
<dbReference type="PANTHER" id="PTHR38011">
    <property type="entry name" value="DIHYDROFOLATE REDUCTASE FAMILY PROTEIN (AFU_ORTHOLOGUE AFUA_8G06820)"/>
    <property type="match status" value="1"/>
</dbReference>
<dbReference type="OrthoDB" id="3471498at2"/>
<dbReference type="Gene3D" id="3.40.430.10">
    <property type="entry name" value="Dihydrofolate Reductase, subunit A"/>
    <property type="match status" value="1"/>
</dbReference>
<evidence type="ECO:0000259" key="1">
    <source>
        <dbReference type="Pfam" id="PF01872"/>
    </source>
</evidence>
<dbReference type="GO" id="GO:0008703">
    <property type="term" value="F:5-amino-6-(5-phosphoribosylamino)uracil reductase activity"/>
    <property type="evidence" value="ECO:0007669"/>
    <property type="project" value="InterPro"/>
</dbReference>
<evidence type="ECO:0000313" key="2">
    <source>
        <dbReference type="EMBL" id="KAA1419819.1"/>
    </source>
</evidence>
<dbReference type="InterPro" id="IPR002734">
    <property type="entry name" value="RibDG_C"/>
</dbReference>
<dbReference type="InterPro" id="IPR050765">
    <property type="entry name" value="Riboflavin_Biosynth_HTPR"/>
</dbReference>
<reference evidence="2 3" key="1">
    <citation type="submission" date="2019-09" db="EMBL/GenBank/DDBJ databases">
        <title>Mumia zhuanghuii sp. nov. isolated from the intestinal contents of plateau pika (Ochotona curzoniae) in the Qinghai-Tibet plateau of China.</title>
        <authorList>
            <person name="Tian Z."/>
        </authorList>
    </citation>
    <scope>NUCLEOTIDE SEQUENCE [LARGE SCALE GENOMIC DNA]</scope>
    <source>
        <strain evidence="3">350</strain>
    </source>
</reference>
<dbReference type="AlphaFoldDB" id="A0A5Q6RP79"/>
<dbReference type="Proteomes" id="UP000307768">
    <property type="component" value="Unassembled WGS sequence"/>
</dbReference>
<accession>A0A5Q6RP79</accession>
<dbReference type="RefSeq" id="WP_149771042.1">
    <property type="nucleotide sequence ID" value="NZ_VDFQ02000006.1"/>
</dbReference>
<comment type="caution">
    <text evidence="2">The sequence shown here is derived from an EMBL/GenBank/DDBJ whole genome shotgun (WGS) entry which is preliminary data.</text>
</comment>
<name>A0A5Q6RP79_9ACTN</name>
<dbReference type="GO" id="GO:0009231">
    <property type="term" value="P:riboflavin biosynthetic process"/>
    <property type="evidence" value="ECO:0007669"/>
    <property type="project" value="InterPro"/>
</dbReference>
<dbReference type="Pfam" id="PF01872">
    <property type="entry name" value="RibD_C"/>
    <property type="match status" value="1"/>
</dbReference>
<dbReference type="InterPro" id="IPR024072">
    <property type="entry name" value="DHFR-like_dom_sf"/>
</dbReference>
<sequence length="186" mass="20166">MRTVYAFLLTSVDGYHADAGGGTEWFDIDEEFEEYSRSQEGQIDTIVMGRVTFEMMASYWPTPEAYAEDPVVAGFMNDLPKVVASRTMSEHAWGPTTFVPDGIAEHVRSLKEKPGKDIAIFGSSTLVAELLPTGVVDEVRIIVNPVALGQGQSVLGGLAGPVPLRRTGLREFDGGNVLLTYAPVLD</sequence>